<evidence type="ECO:0000256" key="3">
    <source>
        <dbReference type="SAM" id="Coils"/>
    </source>
</evidence>
<feature type="compositionally biased region" description="Low complexity" evidence="4">
    <location>
        <begin position="80"/>
        <end position="90"/>
    </location>
</feature>
<feature type="region of interest" description="Disordered" evidence="4">
    <location>
        <begin position="588"/>
        <end position="609"/>
    </location>
</feature>
<dbReference type="PANTHER" id="PTHR45570">
    <property type="entry name" value="CARBOXYLIC ESTER HYDROLASE"/>
    <property type="match status" value="1"/>
</dbReference>
<keyword evidence="5" id="KW-0732">Signal</keyword>
<keyword evidence="2" id="KW-0378">Hydrolase</keyword>
<evidence type="ECO:0000259" key="6">
    <source>
        <dbReference type="Pfam" id="PF00135"/>
    </source>
</evidence>
<evidence type="ECO:0000256" key="2">
    <source>
        <dbReference type="ARBA" id="ARBA00022801"/>
    </source>
</evidence>
<dbReference type="EMBL" id="HBIO01000522">
    <property type="protein sequence ID" value="CAE0455542.1"/>
    <property type="molecule type" value="Transcribed_RNA"/>
</dbReference>
<name>A0A7S3PU08_9STRA</name>
<protein>
    <recommendedName>
        <fullName evidence="6">Carboxylesterase type B domain-containing protein</fullName>
    </recommendedName>
</protein>
<proteinExistence type="inferred from homology"/>
<dbReference type="PROSITE" id="PS00122">
    <property type="entry name" value="CARBOXYLESTERASE_B_1"/>
    <property type="match status" value="1"/>
</dbReference>
<evidence type="ECO:0000313" key="7">
    <source>
        <dbReference type="EMBL" id="CAE0455542.1"/>
    </source>
</evidence>
<feature type="signal peptide" evidence="5">
    <location>
        <begin position="1"/>
        <end position="36"/>
    </location>
</feature>
<keyword evidence="3" id="KW-0175">Coiled coil</keyword>
<reference evidence="7" key="1">
    <citation type="submission" date="2021-01" db="EMBL/GenBank/DDBJ databases">
        <authorList>
            <person name="Corre E."/>
            <person name="Pelletier E."/>
            <person name="Niang G."/>
            <person name="Scheremetjew M."/>
            <person name="Finn R."/>
            <person name="Kale V."/>
            <person name="Holt S."/>
            <person name="Cochrane G."/>
            <person name="Meng A."/>
            <person name="Brown T."/>
            <person name="Cohen L."/>
        </authorList>
    </citation>
    <scope>NUCLEOTIDE SEQUENCE</scope>
    <source>
        <strain evidence="7">MM31A-1</strain>
    </source>
</reference>
<evidence type="ECO:0000256" key="1">
    <source>
        <dbReference type="ARBA" id="ARBA00005964"/>
    </source>
</evidence>
<dbReference type="InterPro" id="IPR029058">
    <property type="entry name" value="AB_hydrolase_fold"/>
</dbReference>
<dbReference type="PROSITE" id="PS51257">
    <property type="entry name" value="PROKAR_LIPOPROTEIN"/>
    <property type="match status" value="1"/>
</dbReference>
<dbReference type="PROSITE" id="PS00941">
    <property type="entry name" value="CARBOXYLESTERASE_B_2"/>
    <property type="match status" value="1"/>
</dbReference>
<feature type="domain" description="Carboxylesterase type B" evidence="6">
    <location>
        <begin position="608"/>
        <end position="725"/>
    </location>
</feature>
<accession>A0A7S3PU08</accession>
<dbReference type="InterPro" id="IPR019819">
    <property type="entry name" value="Carboxylesterase_B_CS"/>
</dbReference>
<dbReference type="Gene3D" id="3.40.50.1820">
    <property type="entry name" value="alpha/beta hydrolase"/>
    <property type="match status" value="2"/>
</dbReference>
<feature type="compositionally biased region" description="Basic residues" evidence="4">
    <location>
        <begin position="70"/>
        <end position="79"/>
    </location>
</feature>
<dbReference type="Pfam" id="PF00135">
    <property type="entry name" value="COesterase"/>
    <property type="match status" value="2"/>
</dbReference>
<feature type="coiled-coil region" evidence="3">
    <location>
        <begin position="507"/>
        <end position="555"/>
    </location>
</feature>
<feature type="region of interest" description="Disordered" evidence="4">
    <location>
        <begin position="66"/>
        <end position="106"/>
    </location>
</feature>
<dbReference type="InterPro" id="IPR002018">
    <property type="entry name" value="CarbesteraseB"/>
</dbReference>
<feature type="compositionally biased region" description="Low complexity" evidence="4">
    <location>
        <begin position="593"/>
        <end position="602"/>
    </location>
</feature>
<dbReference type="InterPro" id="IPR019826">
    <property type="entry name" value="Carboxylesterase_B_AS"/>
</dbReference>
<sequence length="1032" mass="117096">MDGNGRNKTVFKHLKKISSLCLLFVAIACLLHVGSADRSGDGDHPILTDEMIELIKSVKAGGYTNDLKKPALKKKRRTSKAQSSSQSPNSSRKKSTPHDPSSTEVTVIIPGFGKASGRRESGVDVWKGLPYASPPVGSLRFAPPEAVTPWAPSKLDASKYGPDCYQLVDPVLNPLADANHMSEDCLYLNVFTPAGHVARSRPTFISTIKRLPVMLWFHGGAFQQGAARRPEYDGRKLAERDIIIVSINYRLGALGFLVSSRDGLYGNFGLMDQRAALEWVKNNIEAFGGDPDNICLFGESAGAVMIGLHLLMEGAGELFHKAIMQSNPVGYTFRSVVVADFIGEALKKNVDCRDLACLRAERVEEIMRAQASLMGVPRSVGDFFTFSPTLTSQRKLKLSLSGSSQLFSRSEENRLPRLDTAESQNSYVSEWRISDDISSDSARWSAVNVSQPMLMLDKIPDDIPIIIGTNKEEGEMFVHSAFPAPMPKAVYWMFVGALFRDSASRVLRHYRGLVEEVEREAEELARKELEEEENKQNYLENKEELDTEYDMLLALNKTRRTREEDMAIIGSEGLQAMVKTWSTGGAFMDSDDSGNSTSGGESQSIFESDRYGKRARKTWRDRFVALARNRENKRISKMKQRALKEAAKVVVDYRPVMSAIINDYLFRCPSWHFAQLLTRNRSRRGRNDNNVYVYRFSLPTHIPGYKECWGKSCHTSELPYVFQSMDVIRSNYSTLGPFAQEEAPSAPEYPFTQIMAAYRGALEAIEQFDDSDVELESERSVDANGMTSGRNHTKAFQRILNHFFGDYFKEDADEEMATDMSERWASFARNSYPNYDGNKADWLPWRHKSENSTFFNDGEDEGMWSKEASFWPDEEYDEWTDEYDEFSDDTDDDIASRDDYYRRRALEAMEMDVAAEDVFTTELRRVKYKKEIEDEDVSFLGGSVLKRLYHSSNRPRPMHHMSKNSAREAIRLAQEFGLLGMGLSEDEAGGGYPMDASEIFFPELFEFTWPPEARLIERDCTCDLWDRIRYRY</sequence>
<feature type="domain" description="Carboxylesterase type B" evidence="6">
    <location>
        <begin position="113"/>
        <end position="538"/>
    </location>
</feature>
<feature type="chain" id="PRO_5031379602" description="Carboxylesterase type B domain-containing protein" evidence="5">
    <location>
        <begin position="37"/>
        <end position="1032"/>
    </location>
</feature>
<gene>
    <name evidence="7" type="ORF">CDEB00056_LOCUS383</name>
</gene>
<comment type="similarity">
    <text evidence="1">Belongs to the type-B carboxylesterase/lipase family.</text>
</comment>
<dbReference type="GO" id="GO:0016787">
    <property type="term" value="F:hydrolase activity"/>
    <property type="evidence" value="ECO:0007669"/>
    <property type="project" value="UniProtKB-KW"/>
</dbReference>
<dbReference type="SUPFAM" id="SSF53474">
    <property type="entry name" value="alpha/beta-Hydrolases"/>
    <property type="match status" value="1"/>
</dbReference>
<organism evidence="7">
    <name type="scientific">Chaetoceros debilis</name>
    <dbReference type="NCBI Taxonomy" id="122233"/>
    <lineage>
        <taxon>Eukaryota</taxon>
        <taxon>Sar</taxon>
        <taxon>Stramenopiles</taxon>
        <taxon>Ochrophyta</taxon>
        <taxon>Bacillariophyta</taxon>
        <taxon>Coscinodiscophyceae</taxon>
        <taxon>Chaetocerotophycidae</taxon>
        <taxon>Chaetocerotales</taxon>
        <taxon>Chaetocerotaceae</taxon>
        <taxon>Chaetoceros</taxon>
    </lineage>
</organism>
<dbReference type="PANTHER" id="PTHR45570:SF1">
    <property type="entry name" value="CARBOXYLIC ESTER HYDROLASE"/>
    <property type="match status" value="1"/>
</dbReference>
<dbReference type="AlphaFoldDB" id="A0A7S3PU08"/>
<evidence type="ECO:0000256" key="5">
    <source>
        <dbReference type="SAM" id="SignalP"/>
    </source>
</evidence>
<evidence type="ECO:0000256" key="4">
    <source>
        <dbReference type="SAM" id="MobiDB-lite"/>
    </source>
</evidence>